<evidence type="ECO:0000256" key="4">
    <source>
        <dbReference type="ARBA" id="ARBA00022801"/>
    </source>
</evidence>
<dbReference type="Pfam" id="PF13091">
    <property type="entry name" value="PLDc_2"/>
    <property type="match status" value="2"/>
</dbReference>
<feature type="domain" description="Phospholipase D-like" evidence="7">
    <location>
        <begin position="232"/>
        <end position="351"/>
    </location>
</feature>
<accession>A0ABR6WM47</accession>
<dbReference type="PANTHER" id="PTHR43856:SF1">
    <property type="entry name" value="MITOCHONDRIAL CARDIOLIPIN HYDROLASE"/>
    <property type="match status" value="1"/>
</dbReference>
<dbReference type="PANTHER" id="PTHR43856">
    <property type="entry name" value="CARDIOLIPIN HYDROLASE"/>
    <property type="match status" value="1"/>
</dbReference>
<name>A0ABR6WM47_9FIRM</name>
<keyword evidence="6" id="KW-0443">Lipid metabolism</keyword>
<evidence type="ECO:0000259" key="7">
    <source>
        <dbReference type="Pfam" id="PF13091"/>
    </source>
</evidence>
<evidence type="ECO:0000313" key="8">
    <source>
        <dbReference type="EMBL" id="MBC3797504.1"/>
    </source>
</evidence>
<dbReference type="EMBL" id="WJBB01000012">
    <property type="protein sequence ID" value="MBC3797504.1"/>
    <property type="molecule type" value="Genomic_DNA"/>
</dbReference>
<dbReference type="InterPro" id="IPR025202">
    <property type="entry name" value="PLD-like_dom"/>
</dbReference>
<keyword evidence="4" id="KW-0378">Hydrolase</keyword>
<dbReference type="Gene3D" id="3.30.870.10">
    <property type="entry name" value="Endonuclease Chain A"/>
    <property type="match status" value="2"/>
</dbReference>
<dbReference type="SUPFAM" id="SSF56024">
    <property type="entry name" value="Phospholipase D/nuclease"/>
    <property type="match status" value="2"/>
</dbReference>
<keyword evidence="5" id="KW-0442">Lipid degradation</keyword>
<evidence type="ECO:0000256" key="6">
    <source>
        <dbReference type="ARBA" id="ARBA00023098"/>
    </source>
</evidence>
<protein>
    <recommendedName>
        <fullName evidence="3">phospholipase D</fullName>
        <ecNumber evidence="3">3.1.4.4</ecNumber>
    </recommendedName>
</protein>
<evidence type="ECO:0000313" key="9">
    <source>
        <dbReference type="Proteomes" id="UP000653358"/>
    </source>
</evidence>
<feature type="domain" description="Phospholipase D-like" evidence="7">
    <location>
        <begin position="76"/>
        <end position="201"/>
    </location>
</feature>
<dbReference type="EC" id="3.1.4.4" evidence="3"/>
<comment type="caution">
    <text evidence="8">The sequence shown here is derived from an EMBL/GenBank/DDBJ whole genome shotgun (WGS) entry which is preliminary data.</text>
</comment>
<evidence type="ECO:0000256" key="3">
    <source>
        <dbReference type="ARBA" id="ARBA00012027"/>
    </source>
</evidence>
<organism evidence="8 9">
    <name type="scientific">Acetobacterium tundrae</name>
    <dbReference type="NCBI Taxonomy" id="132932"/>
    <lineage>
        <taxon>Bacteria</taxon>
        <taxon>Bacillati</taxon>
        <taxon>Bacillota</taxon>
        <taxon>Clostridia</taxon>
        <taxon>Eubacteriales</taxon>
        <taxon>Eubacteriaceae</taxon>
        <taxon>Acetobacterium</taxon>
    </lineage>
</organism>
<dbReference type="InterPro" id="IPR051406">
    <property type="entry name" value="PLD_domain"/>
</dbReference>
<reference evidence="8 9" key="1">
    <citation type="journal article" date="2020" name="mSystems">
        <title>Defining Genomic and Predicted Metabolic Features of the Acetobacterium Genus.</title>
        <authorList>
            <person name="Ross D.E."/>
            <person name="Marshall C.W."/>
            <person name="Gulliver D."/>
            <person name="May H.D."/>
            <person name="Norman R.S."/>
        </authorList>
    </citation>
    <scope>NUCLEOTIDE SEQUENCE [LARGE SCALE GENOMIC DNA]</scope>
    <source>
        <strain evidence="8 9">DSM 9173</strain>
    </source>
</reference>
<comment type="catalytic activity">
    <reaction evidence="1">
        <text>a 1,2-diacyl-sn-glycero-3-phosphocholine + H2O = a 1,2-diacyl-sn-glycero-3-phosphate + choline + H(+)</text>
        <dbReference type="Rhea" id="RHEA:14445"/>
        <dbReference type="ChEBI" id="CHEBI:15354"/>
        <dbReference type="ChEBI" id="CHEBI:15377"/>
        <dbReference type="ChEBI" id="CHEBI:15378"/>
        <dbReference type="ChEBI" id="CHEBI:57643"/>
        <dbReference type="ChEBI" id="CHEBI:58608"/>
        <dbReference type="EC" id="3.1.4.4"/>
    </reaction>
</comment>
<sequence>MEDHKNKVIKTRIFKTQSGQHSTHPKKMTRAVLILLGVFMAATLFGCSTSTTESKTATHSDTLIKLPEDGYQPVYDFIGSATKTIDMTMYSLVDANAEAALIAAAQKGVDVRVLFNSNASDGGTVGMNQPAYDNLTANGVHVVYSWPDVLWHQKSIVVDNEKVAIMNCNLVAQYYSVLRDFIVITDNPATVTGVATTFEADYSNNTIAPVTGDVPSGSELVWSPGAEKQFTQLIESARAGTKLYIETEQLDSTPIENALIAAVKRGVTVNFTMTNTPEFTDGFNTLKAGGVNVSLYPNGAPIYIQAKAISVNNDTVYLGSTNFTASSTDNDRNVGIITQNSTVVKGVTDTLTSDFEGATPY</sequence>
<gene>
    <name evidence="8" type="ORF">GH807_10645</name>
</gene>
<keyword evidence="9" id="KW-1185">Reference proteome</keyword>
<proteinExistence type="inferred from homology"/>
<dbReference type="Proteomes" id="UP000653358">
    <property type="component" value="Unassembled WGS sequence"/>
</dbReference>
<evidence type="ECO:0000256" key="5">
    <source>
        <dbReference type="ARBA" id="ARBA00022963"/>
    </source>
</evidence>
<evidence type="ECO:0000256" key="2">
    <source>
        <dbReference type="ARBA" id="ARBA00008664"/>
    </source>
</evidence>
<dbReference type="RefSeq" id="WP_148604140.1">
    <property type="nucleotide sequence ID" value="NZ_RXYB01000012.1"/>
</dbReference>
<evidence type="ECO:0000256" key="1">
    <source>
        <dbReference type="ARBA" id="ARBA00000798"/>
    </source>
</evidence>
<comment type="similarity">
    <text evidence="2">Belongs to the phospholipase D family.</text>
</comment>